<evidence type="ECO:0000313" key="5">
    <source>
        <dbReference type="Proteomes" id="UP000436088"/>
    </source>
</evidence>
<dbReference type="InterPro" id="IPR036823">
    <property type="entry name" value="Ribosomal_uS7_dom_sf"/>
</dbReference>
<dbReference type="AlphaFoldDB" id="A0A6A2Y066"/>
<reference evidence="4" key="1">
    <citation type="submission" date="2019-09" db="EMBL/GenBank/DDBJ databases">
        <title>Draft genome information of white flower Hibiscus syriacus.</title>
        <authorList>
            <person name="Kim Y.-M."/>
        </authorList>
    </citation>
    <scope>NUCLEOTIDE SEQUENCE [LARGE SCALE GENOMIC DNA]</scope>
    <source>
        <strain evidence="4">YM2019G1</strain>
    </source>
</reference>
<evidence type="ECO:0000313" key="4">
    <source>
        <dbReference type="EMBL" id="KAE8668446.1"/>
    </source>
</evidence>
<dbReference type="GO" id="GO:0005840">
    <property type="term" value="C:ribosome"/>
    <property type="evidence" value="ECO:0007669"/>
    <property type="project" value="UniProtKB-KW"/>
</dbReference>
<dbReference type="GO" id="GO:0006412">
    <property type="term" value="P:translation"/>
    <property type="evidence" value="ECO:0007669"/>
    <property type="project" value="InterPro"/>
</dbReference>
<dbReference type="Gene3D" id="1.10.455.10">
    <property type="entry name" value="Ribosomal protein S7 domain"/>
    <property type="match status" value="1"/>
</dbReference>
<keyword evidence="2 4" id="KW-0689">Ribosomal protein</keyword>
<accession>A0A6A2Y066</accession>
<evidence type="ECO:0000256" key="1">
    <source>
        <dbReference type="ARBA" id="ARBA00007151"/>
    </source>
</evidence>
<evidence type="ECO:0000256" key="2">
    <source>
        <dbReference type="ARBA" id="ARBA00022980"/>
    </source>
</evidence>
<gene>
    <name evidence="4" type="ORF">F3Y22_tig00112319pilonHSYRG00056</name>
</gene>
<proteinExistence type="inferred from homology"/>
<dbReference type="PANTHER" id="PTHR11205">
    <property type="entry name" value="RIBOSOMAL PROTEIN S7"/>
    <property type="match status" value="1"/>
</dbReference>
<dbReference type="Proteomes" id="UP000436088">
    <property type="component" value="Unassembled WGS sequence"/>
</dbReference>
<name>A0A6A2Y066_HIBSY</name>
<dbReference type="InterPro" id="IPR000235">
    <property type="entry name" value="Ribosomal_uS7"/>
</dbReference>
<keyword evidence="5" id="KW-1185">Reference proteome</keyword>
<dbReference type="GO" id="GO:1990904">
    <property type="term" value="C:ribonucleoprotein complex"/>
    <property type="evidence" value="ECO:0007669"/>
    <property type="project" value="UniProtKB-KW"/>
</dbReference>
<keyword evidence="3" id="KW-0687">Ribonucleoprotein</keyword>
<dbReference type="EMBL" id="VEPZ02001550">
    <property type="protein sequence ID" value="KAE8668446.1"/>
    <property type="molecule type" value="Genomic_DNA"/>
</dbReference>
<dbReference type="SUPFAM" id="SSF47973">
    <property type="entry name" value="Ribosomal protein S7"/>
    <property type="match status" value="1"/>
</dbReference>
<comment type="similarity">
    <text evidence="1">Belongs to the universal ribosomal protein uS7 family.</text>
</comment>
<organism evidence="4 5">
    <name type="scientific">Hibiscus syriacus</name>
    <name type="common">Rose of Sharon</name>
    <dbReference type="NCBI Taxonomy" id="106335"/>
    <lineage>
        <taxon>Eukaryota</taxon>
        <taxon>Viridiplantae</taxon>
        <taxon>Streptophyta</taxon>
        <taxon>Embryophyta</taxon>
        <taxon>Tracheophyta</taxon>
        <taxon>Spermatophyta</taxon>
        <taxon>Magnoliopsida</taxon>
        <taxon>eudicotyledons</taxon>
        <taxon>Gunneridae</taxon>
        <taxon>Pentapetalae</taxon>
        <taxon>rosids</taxon>
        <taxon>malvids</taxon>
        <taxon>Malvales</taxon>
        <taxon>Malvaceae</taxon>
        <taxon>Malvoideae</taxon>
        <taxon>Hibiscus</taxon>
    </lineage>
</organism>
<comment type="caution">
    <text evidence="4">The sequence shown here is derived from an EMBL/GenBank/DDBJ whole genome shotgun (WGS) entry which is preliminary data.</text>
</comment>
<evidence type="ECO:0000256" key="3">
    <source>
        <dbReference type="ARBA" id="ARBA00023274"/>
    </source>
</evidence>
<protein>
    <submittedName>
        <fullName evidence="4">40S ribosomal protein S5</fullName>
    </submittedName>
</protein>
<sequence>MFDRDIKFHPTSSSSIVVASRKFRLMTSPRVTISVLNLPSMQPMCHTLPEDTRGPCEDATRIGSPGVVRRQAVDIFPLRRVNQAIYLLTTGPSESVFRNI</sequence>